<reference evidence="5 6" key="1">
    <citation type="submission" date="2023-12" db="EMBL/GenBank/DDBJ databases">
        <title>Novel species of the genus Arcicella isolated from rivers.</title>
        <authorList>
            <person name="Lu H."/>
        </authorList>
    </citation>
    <scope>NUCLEOTIDE SEQUENCE [LARGE SCALE GENOMIC DNA]</scope>
    <source>
        <strain evidence="5 6">LMG 21963</strain>
    </source>
</reference>
<comment type="caution">
    <text evidence="5">The sequence shown here is derived from an EMBL/GenBank/DDBJ whole genome shotgun (WGS) entry which is preliminary data.</text>
</comment>
<proteinExistence type="predicted"/>
<evidence type="ECO:0000313" key="6">
    <source>
        <dbReference type="Proteomes" id="UP001304671"/>
    </source>
</evidence>
<dbReference type="InterPro" id="IPR003661">
    <property type="entry name" value="HisK_dim/P_dom"/>
</dbReference>
<dbReference type="EC" id="2.7.13.3" evidence="2"/>
<sequence length="487" mass="55987">MNEYELNRLQEVNAYLQLDFDAIPELQQITDLASRLCEIPISLITLLGENVNWIKVSSGVNERQAPRETSFCQYAIQQDEILIINDATKDNRFDGNPLVHTAPNLCFYAGAPLVMSSGHKLGTLCLFDVRPNDLTELQRLTLEVLSKQVVCLLELKLSQKRLLQKNQEIEEKNISMRQIAQLQSHEVRHPLTSIMGLVNLIKDGLYEVDEEWIKMMLDATSILDNKIHSIVNESMGNKDFKIMQLNKAIEEIEDYAILLLDVKGNIENWNIGAQKIKGYTSAEIVGKNFRNFYSATDRENKLPETLLAEARLNKVARNAGWRIKKDGSQFWASVIITSIHNEIGDVIGYIKITRDLTDIREVQNSLNISEERNRRMIDEIEDYAIILLDDKGIIERWNKGAQRIKGYTAQEIIGKSFNVFYSEEDIKKGFPNSFLEQSRKHGRAYHEGWRLRKDKTNFWSSVVLTAIHNNENEVIGYVKVTKDLKDK</sequence>
<evidence type="ECO:0000313" key="5">
    <source>
        <dbReference type="EMBL" id="MEA5257626.1"/>
    </source>
</evidence>
<dbReference type="Pfam" id="PF13426">
    <property type="entry name" value="PAS_9"/>
    <property type="match status" value="2"/>
</dbReference>
<dbReference type="InterPro" id="IPR035965">
    <property type="entry name" value="PAS-like_dom_sf"/>
</dbReference>
<dbReference type="NCBIfam" id="TIGR00229">
    <property type="entry name" value="sensory_box"/>
    <property type="match status" value="2"/>
</dbReference>
<dbReference type="SUPFAM" id="SSF47384">
    <property type="entry name" value="Homodimeric domain of signal transducing histidine kinase"/>
    <property type="match status" value="1"/>
</dbReference>
<dbReference type="PROSITE" id="PS50112">
    <property type="entry name" value="PAS"/>
    <property type="match status" value="2"/>
</dbReference>
<gene>
    <name evidence="5" type="ORF">VB264_07515</name>
</gene>
<dbReference type="InterPro" id="IPR036097">
    <property type="entry name" value="HisK_dim/P_sf"/>
</dbReference>
<dbReference type="Gene3D" id="3.30.450.40">
    <property type="match status" value="1"/>
</dbReference>
<feature type="domain" description="PAC" evidence="4">
    <location>
        <begin position="306"/>
        <end position="368"/>
    </location>
</feature>
<dbReference type="Pfam" id="PF01590">
    <property type="entry name" value="GAF"/>
    <property type="match status" value="1"/>
</dbReference>
<dbReference type="Proteomes" id="UP001304671">
    <property type="component" value="Unassembled WGS sequence"/>
</dbReference>
<feature type="domain" description="PAS" evidence="3">
    <location>
        <begin position="257"/>
        <end position="299"/>
    </location>
</feature>
<dbReference type="Gene3D" id="1.10.287.130">
    <property type="match status" value="1"/>
</dbReference>
<accession>A0ABU5QKN5</accession>
<dbReference type="Gene3D" id="3.30.450.20">
    <property type="entry name" value="PAS domain"/>
    <property type="match status" value="2"/>
</dbReference>
<evidence type="ECO:0000259" key="4">
    <source>
        <dbReference type="PROSITE" id="PS50113"/>
    </source>
</evidence>
<evidence type="ECO:0000256" key="1">
    <source>
        <dbReference type="ARBA" id="ARBA00000085"/>
    </source>
</evidence>
<dbReference type="InterPro" id="IPR000700">
    <property type="entry name" value="PAS-assoc_C"/>
</dbReference>
<dbReference type="RefSeq" id="WP_323248123.1">
    <property type="nucleotide sequence ID" value="NZ_JAYFUL010000008.1"/>
</dbReference>
<dbReference type="PANTHER" id="PTHR43102:SF2">
    <property type="entry name" value="GAF DOMAIN-CONTAINING PROTEIN"/>
    <property type="match status" value="1"/>
</dbReference>
<comment type="catalytic activity">
    <reaction evidence="1">
        <text>ATP + protein L-histidine = ADP + protein N-phospho-L-histidine.</text>
        <dbReference type="EC" id="2.7.13.3"/>
    </reaction>
</comment>
<dbReference type="SMART" id="SM00091">
    <property type="entry name" value="PAS"/>
    <property type="match status" value="2"/>
</dbReference>
<dbReference type="PROSITE" id="PS50113">
    <property type="entry name" value="PAC"/>
    <property type="match status" value="1"/>
</dbReference>
<evidence type="ECO:0000256" key="2">
    <source>
        <dbReference type="ARBA" id="ARBA00012438"/>
    </source>
</evidence>
<organism evidence="5 6">
    <name type="scientific">Arcicella aquatica</name>
    <dbReference type="NCBI Taxonomy" id="217141"/>
    <lineage>
        <taxon>Bacteria</taxon>
        <taxon>Pseudomonadati</taxon>
        <taxon>Bacteroidota</taxon>
        <taxon>Cytophagia</taxon>
        <taxon>Cytophagales</taxon>
        <taxon>Flectobacillaceae</taxon>
        <taxon>Arcicella</taxon>
    </lineage>
</organism>
<dbReference type="SMART" id="SM00065">
    <property type="entry name" value="GAF"/>
    <property type="match status" value="1"/>
</dbReference>
<dbReference type="CDD" id="cd00082">
    <property type="entry name" value="HisKA"/>
    <property type="match status" value="1"/>
</dbReference>
<dbReference type="PANTHER" id="PTHR43102">
    <property type="entry name" value="SLR1143 PROTEIN"/>
    <property type="match status" value="1"/>
</dbReference>
<keyword evidence="6" id="KW-1185">Reference proteome</keyword>
<name>A0ABU5QKN5_9BACT</name>
<dbReference type="InterPro" id="IPR029016">
    <property type="entry name" value="GAF-like_dom_sf"/>
</dbReference>
<dbReference type="EMBL" id="JAYFUL010000008">
    <property type="protein sequence ID" value="MEA5257626.1"/>
    <property type="molecule type" value="Genomic_DNA"/>
</dbReference>
<dbReference type="SUPFAM" id="SSF55785">
    <property type="entry name" value="PYP-like sensor domain (PAS domain)"/>
    <property type="match status" value="2"/>
</dbReference>
<dbReference type="CDD" id="cd00130">
    <property type="entry name" value="PAS"/>
    <property type="match status" value="2"/>
</dbReference>
<dbReference type="SUPFAM" id="SSF55781">
    <property type="entry name" value="GAF domain-like"/>
    <property type="match status" value="1"/>
</dbReference>
<feature type="domain" description="PAS" evidence="3">
    <location>
        <begin position="369"/>
        <end position="424"/>
    </location>
</feature>
<dbReference type="InterPro" id="IPR003018">
    <property type="entry name" value="GAF"/>
</dbReference>
<evidence type="ECO:0000259" key="3">
    <source>
        <dbReference type="PROSITE" id="PS50112"/>
    </source>
</evidence>
<dbReference type="InterPro" id="IPR000014">
    <property type="entry name" value="PAS"/>
</dbReference>
<protein>
    <recommendedName>
        <fullName evidence="2">histidine kinase</fullName>
        <ecNumber evidence="2">2.7.13.3</ecNumber>
    </recommendedName>
</protein>